<organism evidence="2 3">
    <name type="scientific">Saguinus oedipus</name>
    <name type="common">Cotton-top tamarin</name>
    <name type="synonym">Oedipomidas oedipus</name>
    <dbReference type="NCBI Taxonomy" id="9490"/>
    <lineage>
        <taxon>Eukaryota</taxon>
        <taxon>Metazoa</taxon>
        <taxon>Chordata</taxon>
        <taxon>Craniata</taxon>
        <taxon>Vertebrata</taxon>
        <taxon>Euteleostomi</taxon>
        <taxon>Mammalia</taxon>
        <taxon>Eutheria</taxon>
        <taxon>Euarchontoglires</taxon>
        <taxon>Primates</taxon>
        <taxon>Haplorrhini</taxon>
        <taxon>Platyrrhini</taxon>
        <taxon>Cebidae</taxon>
        <taxon>Callitrichinae</taxon>
        <taxon>Saguinus</taxon>
    </lineage>
</organism>
<accession>A0ABQ9UJ56</accession>
<evidence type="ECO:0000313" key="3">
    <source>
        <dbReference type="Proteomes" id="UP001266305"/>
    </source>
</evidence>
<evidence type="ECO:0000313" key="2">
    <source>
        <dbReference type="EMBL" id="KAK2097112.1"/>
    </source>
</evidence>
<evidence type="ECO:0000256" key="1">
    <source>
        <dbReference type="SAM" id="MobiDB-lite"/>
    </source>
</evidence>
<feature type="region of interest" description="Disordered" evidence="1">
    <location>
        <begin position="24"/>
        <end position="82"/>
    </location>
</feature>
<feature type="compositionally biased region" description="Basic and acidic residues" evidence="1">
    <location>
        <begin position="47"/>
        <end position="56"/>
    </location>
</feature>
<gene>
    <name evidence="2" type="ORF">P7K49_026146</name>
</gene>
<proteinExistence type="predicted"/>
<dbReference type="EMBL" id="JASSZA010000012">
    <property type="protein sequence ID" value="KAK2097112.1"/>
    <property type="molecule type" value="Genomic_DNA"/>
</dbReference>
<name>A0ABQ9UJ56_SAGOE</name>
<comment type="caution">
    <text evidence="2">The sequence shown here is derived from an EMBL/GenBank/DDBJ whole genome shotgun (WGS) entry which is preliminary data.</text>
</comment>
<keyword evidence="3" id="KW-1185">Reference proteome</keyword>
<dbReference type="Proteomes" id="UP001266305">
    <property type="component" value="Unassembled WGS sequence"/>
</dbReference>
<sequence>MLGTALEPQEPLGRAVEDGVACPLQPPLLPLPTKTHSPSDLWPPKSKCTEGEEAGRALHGWVVHKGTSPKSKSPPEGPTALR</sequence>
<protein>
    <submittedName>
        <fullName evidence="2">Uncharacterized protein</fullName>
    </submittedName>
</protein>
<reference evidence="2 3" key="1">
    <citation type="submission" date="2023-05" db="EMBL/GenBank/DDBJ databases">
        <title>B98-5 Cell Line De Novo Hybrid Assembly: An Optical Mapping Approach.</title>
        <authorList>
            <person name="Kananen K."/>
            <person name="Auerbach J.A."/>
            <person name="Kautto E."/>
            <person name="Blachly J.S."/>
        </authorList>
    </citation>
    <scope>NUCLEOTIDE SEQUENCE [LARGE SCALE GENOMIC DNA]</scope>
    <source>
        <strain evidence="2">B95-8</strain>
        <tissue evidence="2">Cell line</tissue>
    </source>
</reference>